<protein>
    <recommendedName>
        <fullName evidence="6">C2H2-type domain-containing protein</fullName>
    </recommendedName>
</protein>
<organism evidence="7 8">
    <name type="scientific">Suillus plorans</name>
    <dbReference type="NCBI Taxonomy" id="116603"/>
    <lineage>
        <taxon>Eukaryota</taxon>
        <taxon>Fungi</taxon>
        <taxon>Dikarya</taxon>
        <taxon>Basidiomycota</taxon>
        <taxon>Agaricomycotina</taxon>
        <taxon>Agaricomycetes</taxon>
        <taxon>Agaricomycetidae</taxon>
        <taxon>Boletales</taxon>
        <taxon>Suillineae</taxon>
        <taxon>Suillaceae</taxon>
        <taxon>Suillus</taxon>
    </lineage>
</organism>
<dbReference type="RefSeq" id="XP_041165645.1">
    <property type="nucleotide sequence ID" value="XM_041305754.1"/>
</dbReference>
<evidence type="ECO:0000256" key="5">
    <source>
        <dbReference type="PROSITE-ProRule" id="PRU00042"/>
    </source>
</evidence>
<evidence type="ECO:0000259" key="6">
    <source>
        <dbReference type="PROSITE" id="PS50157"/>
    </source>
</evidence>
<dbReference type="EMBL" id="JABBWE010000005">
    <property type="protein sequence ID" value="KAG1802748.1"/>
    <property type="molecule type" value="Genomic_DNA"/>
</dbReference>
<dbReference type="SUPFAM" id="SSF57667">
    <property type="entry name" value="beta-beta-alpha zinc fingers"/>
    <property type="match status" value="1"/>
</dbReference>
<keyword evidence="3 5" id="KW-0863">Zinc-finger</keyword>
<gene>
    <name evidence="7" type="ORF">HD556DRAFT_1437808</name>
</gene>
<accession>A0A9P7DTF2</accession>
<comment type="caution">
    <text evidence="7">The sequence shown here is derived from an EMBL/GenBank/DDBJ whole genome shotgun (WGS) entry which is preliminary data.</text>
</comment>
<name>A0A9P7DTF2_9AGAM</name>
<proteinExistence type="predicted"/>
<evidence type="ECO:0000256" key="4">
    <source>
        <dbReference type="ARBA" id="ARBA00022833"/>
    </source>
</evidence>
<evidence type="ECO:0000256" key="3">
    <source>
        <dbReference type="ARBA" id="ARBA00022771"/>
    </source>
</evidence>
<keyword evidence="8" id="KW-1185">Reference proteome</keyword>
<reference evidence="7" key="1">
    <citation type="journal article" date="2020" name="New Phytol.">
        <title>Comparative genomics reveals dynamic genome evolution in host specialist ectomycorrhizal fungi.</title>
        <authorList>
            <person name="Lofgren L.A."/>
            <person name="Nguyen N.H."/>
            <person name="Vilgalys R."/>
            <person name="Ruytinx J."/>
            <person name="Liao H.L."/>
            <person name="Branco S."/>
            <person name="Kuo A."/>
            <person name="LaButti K."/>
            <person name="Lipzen A."/>
            <person name="Andreopoulos W."/>
            <person name="Pangilinan J."/>
            <person name="Riley R."/>
            <person name="Hundley H."/>
            <person name="Na H."/>
            <person name="Barry K."/>
            <person name="Grigoriev I.V."/>
            <person name="Stajich J.E."/>
            <person name="Kennedy P.G."/>
        </authorList>
    </citation>
    <scope>NUCLEOTIDE SEQUENCE</scope>
    <source>
        <strain evidence="7">S12</strain>
    </source>
</reference>
<dbReference type="PROSITE" id="PS50157">
    <property type="entry name" value="ZINC_FINGER_C2H2_2"/>
    <property type="match status" value="2"/>
</dbReference>
<keyword evidence="1" id="KW-0479">Metal-binding</keyword>
<dbReference type="AlphaFoldDB" id="A0A9P7DTF2"/>
<evidence type="ECO:0000313" key="8">
    <source>
        <dbReference type="Proteomes" id="UP000719766"/>
    </source>
</evidence>
<dbReference type="Gene3D" id="3.30.160.60">
    <property type="entry name" value="Classic Zinc Finger"/>
    <property type="match status" value="1"/>
</dbReference>
<dbReference type="GO" id="GO:0008270">
    <property type="term" value="F:zinc ion binding"/>
    <property type="evidence" value="ECO:0007669"/>
    <property type="project" value="UniProtKB-KW"/>
</dbReference>
<dbReference type="OrthoDB" id="654211at2759"/>
<keyword evidence="4" id="KW-0862">Zinc</keyword>
<dbReference type="SMART" id="SM00355">
    <property type="entry name" value="ZnF_C2H2"/>
    <property type="match status" value="3"/>
</dbReference>
<dbReference type="GeneID" id="64599518"/>
<dbReference type="Proteomes" id="UP000719766">
    <property type="component" value="Unassembled WGS sequence"/>
</dbReference>
<sequence length="374" mass="42162">MKSVETQSDPLPALLPSLLTEWLVPYAQTIAHDCFALFAFKGRNARRRKAIVLDVHSTPGALKEMRRMWFNFTPQIIYNNRFSPPKHYHEMPAAGRNMTSVDCHVCHMTISRKADLPRHMRMHDEHKEAFMHACPFPDCNYKTLQKSNLQTHIRTHTRERSKTCPHPGCAFATTDPASLTRHRKHLHGYEPKARRNLGGKAARRSAAAPYPSTQFMKPEEDIPASLDLNGLGGLIPCDALSPAESSDSGIPQFSGEFTELSWERLFPNFPAESFTSVYEQPSQLPTPTFNYLQPSTVPVDLSASRMPQFDPKLDPDVNSQQSIPAFDVDFQYQPVSGNDLNSASAELEEFLQTYGSGYFEGRCEYPDSATYSMS</sequence>
<evidence type="ECO:0000313" key="7">
    <source>
        <dbReference type="EMBL" id="KAG1802748.1"/>
    </source>
</evidence>
<evidence type="ECO:0000256" key="2">
    <source>
        <dbReference type="ARBA" id="ARBA00022737"/>
    </source>
</evidence>
<dbReference type="GO" id="GO:0045944">
    <property type="term" value="P:positive regulation of transcription by RNA polymerase II"/>
    <property type="evidence" value="ECO:0007669"/>
    <property type="project" value="TreeGrafter"/>
</dbReference>
<feature type="domain" description="C2H2-type" evidence="6">
    <location>
        <begin position="101"/>
        <end position="128"/>
    </location>
</feature>
<dbReference type="InterPro" id="IPR036236">
    <property type="entry name" value="Znf_C2H2_sf"/>
</dbReference>
<dbReference type="InterPro" id="IPR050688">
    <property type="entry name" value="Zinc_finger/UBP_domain"/>
</dbReference>
<dbReference type="PROSITE" id="PS00028">
    <property type="entry name" value="ZINC_FINGER_C2H2_1"/>
    <property type="match status" value="1"/>
</dbReference>
<dbReference type="GO" id="GO:0005634">
    <property type="term" value="C:nucleus"/>
    <property type="evidence" value="ECO:0007669"/>
    <property type="project" value="TreeGrafter"/>
</dbReference>
<feature type="domain" description="C2H2-type" evidence="6">
    <location>
        <begin position="132"/>
        <end position="161"/>
    </location>
</feature>
<dbReference type="InterPro" id="IPR013087">
    <property type="entry name" value="Znf_C2H2_type"/>
</dbReference>
<dbReference type="PANTHER" id="PTHR24403">
    <property type="entry name" value="ZINC FINGER PROTEIN"/>
    <property type="match status" value="1"/>
</dbReference>
<keyword evidence="2" id="KW-0677">Repeat</keyword>
<dbReference type="PANTHER" id="PTHR24403:SF109">
    <property type="entry name" value="ZINC FINGER PROTEIN 845-LIKE"/>
    <property type="match status" value="1"/>
</dbReference>
<evidence type="ECO:0000256" key="1">
    <source>
        <dbReference type="ARBA" id="ARBA00022723"/>
    </source>
</evidence>